<organism evidence="3">
    <name type="scientific">sediment metagenome</name>
    <dbReference type="NCBI Taxonomy" id="749907"/>
    <lineage>
        <taxon>unclassified sequences</taxon>
        <taxon>metagenomes</taxon>
        <taxon>ecological metagenomes</taxon>
    </lineage>
</organism>
<evidence type="ECO:0000313" key="3">
    <source>
        <dbReference type="EMBL" id="EFK95204.1"/>
    </source>
</evidence>
<keyword evidence="1" id="KW-0812">Transmembrane</keyword>
<dbReference type="InterPro" id="IPR025508">
    <property type="entry name" value="DUF4395"/>
</dbReference>
<gene>
    <name evidence="3" type="ORF">LDC_2788</name>
</gene>
<feature type="transmembrane region" description="Helical" evidence="1">
    <location>
        <begin position="6"/>
        <end position="26"/>
    </location>
</feature>
<dbReference type="AlphaFoldDB" id="D9PML0"/>
<reference evidence="3" key="2">
    <citation type="journal article" date="2011" name="Microb. Ecol.">
        <title>Taxonomic and Functional Metagenomic Profiling of the Microbial Community in the Anoxic Sediment of a Sub-saline Shallow Lake (Laguna de Carrizo, Central Spain).</title>
        <authorList>
            <person name="Ferrer M."/>
            <person name="Guazzaroni M.E."/>
            <person name="Richter M."/>
            <person name="Garcia-Salamanca A."/>
            <person name="Yarza P."/>
            <person name="Suarez-Suarez A."/>
            <person name="Solano J."/>
            <person name="Alcaide M."/>
            <person name="van Dillewijn P."/>
            <person name="Molina-Henares M.A."/>
            <person name="Lopez-Cortes N."/>
            <person name="Al-Ramahi Y."/>
            <person name="Guerrero C."/>
            <person name="Acosta A."/>
            <person name="de Eugenio L.I."/>
            <person name="Martinez V."/>
            <person name="Marques S."/>
            <person name="Rojo F."/>
            <person name="Santero E."/>
            <person name="Genilloud O."/>
            <person name="Perez-Perez J."/>
            <person name="Rossello-Mora R."/>
            <person name="Ramos J.L."/>
        </authorList>
    </citation>
    <scope>NUCLEOTIDE SEQUENCE</scope>
</reference>
<comment type="caution">
    <text evidence="3">The sequence shown here is derived from an EMBL/GenBank/DDBJ whole genome shotgun (WGS) entry which is preliminary data.</text>
</comment>
<evidence type="ECO:0000256" key="1">
    <source>
        <dbReference type="SAM" id="Phobius"/>
    </source>
</evidence>
<accession>D9PML0</accession>
<keyword evidence="1" id="KW-1133">Transmembrane helix</keyword>
<reference evidence="3" key="1">
    <citation type="submission" date="2010-07" db="EMBL/GenBank/DDBJ databases">
        <authorList>
            <consortium name="CONSOLIDER consortium CSD2007-00005"/>
            <person name="Guazzaroni M.-E."/>
            <person name="Richter M."/>
            <person name="Garcia-Salamanca A."/>
            <person name="Yarza P."/>
            <person name="Ferrer M."/>
        </authorList>
    </citation>
    <scope>NUCLEOTIDE SEQUENCE</scope>
</reference>
<dbReference type="Pfam" id="PF14340">
    <property type="entry name" value="DUF4395"/>
    <property type="match status" value="1"/>
</dbReference>
<keyword evidence="1" id="KW-0472">Membrane</keyword>
<name>D9PML0_9ZZZZ</name>
<feature type="domain" description="DUF4395" evidence="2">
    <location>
        <begin position="2"/>
        <end position="36"/>
    </location>
</feature>
<dbReference type="EMBL" id="ADZX01000850">
    <property type="protein sequence ID" value="EFK95204.1"/>
    <property type="molecule type" value="Genomic_DNA"/>
</dbReference>
<sequence length="51" mass="5428">DTTAGLVAGVPFAVCAILEGAFAYCVGCQIYRLPRRFGLRARVTPASAELR</sequence>
<protein>
    <recommendedName>
        <fullName evidence="2">DUF4395 domain-containing protein</fullName>
    </recommendedName>
</protein>
<feature type="non-terminal residue" evidence="3">
    <location>
        <position position="1"/>
    </location>
</feature>
<evidence type="ECO:0000259" key="2">
    <source>
        <dbReference type="Pfam" id="PF14340"/>
    </source>
</evidence>
<proteinExistence type="predicted"/>